<name>A0A5E6M4A1_9BACT</name>
<evidence type="ECO:0000259" key="2">
    <source>
        <dbReference type="Pfam" id="PF08669"/>
    </source>
</evidence>
<organism evidence="3 4">
    <name type="scientific">Methylacidimicrobium tartarophylax</name>
    <dbReference type="NCBI Taxonomy" id="1041768"/>
    <lineage>
        <taxon>Bacteria</taxon>
        <taxon>Pseudomonadati</taxon>
        <taxon>Verrucomicrobiota</taxon>
        <taxon>Methylacidimicrobium</taxon>
    </lineage>
</organism>
<evidence type="ECO:0000313" key="4">
    <source>
        <dbReference type="Proteomes" id="UP000334923"/>
    </source>
</evidence>
<dbReference type="OrthoDB" id="9796287at2"/>
<gene>
    <name evidence="3" type="primary">ygfZ</name>
    <name evidence="3" type="ORF">MAMT_00061</name>
</gene>
<dbReference type="PANTHER" id="PTHR22602:SF0">
    <property type="entry name" value="TRANSFERASE CAF17, MITOCHONDRIAL-RELATED"/>
    <property type="match status" value="1"/>
</dbReference>
<dbReference type="InterPro" id="IPR027266">
    <property type="entry name" value="TrmE/GcvT-like"/>
</dbReference>
<dbReference type="GO" id="GO:0016226">
    <property type="term" value="P:iron-sulfur cluster assembly"/>
    <property type="evidence" value="ECO:0007669"/>
    <property type="project" value="TreeGrafter"/>
</dbReference>
<dbReference type="RefSeq" id="WP_142658951.1">
    <property type="nucleotide sequence ID" value="NZ_CABFVA020000002.1"/>
</dbReference>
<dbReference type="InterPro" id="IPR013977">
    <property type="entry name" value="GcvT_C"/>
</dbReference>
<dbReference type="SUPFAM" id="SSF103025">
    <property type="entry name" value="Folate-binding domain"/>
    <property type="match status" value="1"/>
</dbReference>
<protein>
    <submittedName>
        <fullName evidence="3">tRNA-modifying protein YgfZ</fullName>
    </submittedName>
</protein>
<reference evidence="3 4" key="1">
    <citation type="submission" date="2019-09" db="EMBL/GenBank/DDBJ databases">
        <authorList>
            <person name="Cremers G."/>
        </authorList>
    </citation>
    <scope>NUCLEOTIDE SEQUENCE [LARGE SCALE GENOMIC DNA]</scope>
    <source>
        <strain evidence="3">4A</strain>
    </source>
</reference>
<keyword evidence="1" id="KW-0809">Transit peptide</keyword>
<dbReference type="NCBIfam" id="TIGR03317">
    <property type="entry name" value="ygfZ_signature"/>
    <property type="match status" value="1"/>
</dbReference>
<sequence length="293" mass="31810">MNLEALYDEILSGKTAWATIPDRALWKVTGADRVRYLNGQVTNDVAALAPASAIYAAILTAKGKLLGDLWIGASEDALWIDGPASEKESLETRLRRFLAADDVEFERPVGWTLTRIFSASDLTFPREAVAFRSPRFGLRGWDLWSPDTTAVQLGLPVPEALLDSFRLEARLPQWGAELQPGDLPQEVGMDPLAISYQKGCYVGQEVVSRLHHIGHANRSLVLLAAPPLSERLPIGAPLCQDGQEAGKITSVAYSFARKAELALGIVKRASAAPGSRFQVGGSVWEVIEPLRAA</sequence>
<evidence type="ECO:0000313" key="3">
    <source>
        <dbReference type="EMBL" id="VVM04398.1"/>
    </source>
</evidence>
<proteinExistence type="predicted"/>
<dbReference type="PIRSF" id="PIRSF006487">
    <property type="entry name" value="GcvT"/>
    <property type="match status" value="1"/>
</dbReference>
<dbReference type="SUPFAM" id="SSF101790">
    <property type="entry name" value="Aminomethyltransferase beta-barrel domain"/>
    <property type="match status" value="1"/>
</dbReference>
<dbReference type="InterPro" id="IPR017703">
    <property type="entry name" value="YgfZ/GCV_T_CS"/>
</dbReference>
<feature type="domain" description="Aminomethyltransferase C-terminal" evidence="2">
    <location>
        <begin position="229"/>
        <end position="279"/>
    </location>
</feature>
<dbReference type="Gene3D" id="3.30.1360.120">
    <property type="entry name" value="Probable tRNA modification gtpase trme, domain 1"/>
    <property type="match status" value="2"/>
</dbReference>
<accession>A0A5E6M4A1</accession>
<dbReference type="Proteomes" id="UP000334923">
    <property type="component" value="Unassembled WGS sequence"/>
</dbReference>
<dbReference type="Pfam" id="PF08669">
    <property type="entry name" value="GCV_T_C"/>
    <property type="match status" value="1"/>
</dbReference>
<dbReference type="InterPro" id="IPR045179">
    <property type="entry name" value="YgfZ/GcvT"/>
</dbReference>
<dbReference type="EMBL" id="CABFVA020000002">
    <property type="protein sequence ID" value="VVM04398.1"/>
    <property type="molecule type" value="Genomic_DNA"/>
</dbReference>
<evidence type="ECO:0000256" key="1">
    <source>
        <dbReference type="ARBA" id="ARBA00022946"/>
    </source>
</evidence>
<keyword evidence="4" id="KW-1185">Reference proteome</keyword>
<dbReference type="PANTHER" id="PTHR22602">
    <property type="entry name" value="TRANSFERASE CAF17, MITOCHONDRIAL-RELATED"/>
    <property type="match status" value="1"/>
</dbReference>
<dbReference type="InterPro" id="IPR029043">
    <property type="entry name" value="GcvT/YgfZ_C"/>
</dbReference>
<dbReference type="AlphaFoldDB" id="A0A5E6M4A1"/>